<dbReference type="EMBL" id="QLLR01000018">
    <property type="protein sequence ID" value="RAJ28317.1"/>
    <property type="molecule type" value="Genomic_DNA"/>
</dbReference>
<dbReference type="OrthoDB" id="9807329at2"/>
<dbReference type="AlphaFoldDB" id="A0A327SRG6"/>
<accession>A0A327SRG6</accession>
<dbReference type="InterPro" id="IPR027461">
    <property type="entry name" value="Carboxypeptidase_A_C_sf"/>
</dbReference>
<feature type="active site" description="Charge relay system" evidence="6">
    <location>
        <position position="314"/>
    </location>
</feature>
<evidence type="ECO:0000256" key="3">
    <source>
        <dbReference type="ARBA" id="ARBA00022670"/>
    </source>
</evidence>
<feature type="active site" description="Nucleophile" evidence="6">
    <location>
        <position position="143"/>
    </location>
</feature>
<evidence type="ECO:0000259" key="8">
    <source>
        <dbReference type="Pfam" id="PF17676"/>
    </source>
</evidence>
<evidence type="ECO:0000256" key="2">
    <source>
        <dbReference type="ARBA" id="ARBA00022645"/>
    </source>
</evidence>
<dbReference type="Pfam" id="PF02016">
    <property type="entry name" value="Peptidase_S66"/>
    <property type="match status" value="1"/>
</dbReference>
<dbReference type="SUPFAM" id="SSF141986">
    <property type="entry name" value="LD-carboxypeptidase A C-terminal domain-like"/>
    <property type="match status" value="1"/>
</dbReference>
<dbReference type="Pfam" id="PF17676">
    <property type="entry name" value="Peptidase_S66C"/>
    <property type="match status" value="1"/>
</dbReference>
<comment type="caution">
    <text evidence="9">The sequence shown here is derived from an EMBL/GenBank/DDBJ whole genome shotgun (WGS) entry which is preliminary data.</text>
</comment>
<dbReference type="CDD" id="cd07025">
    <property type="entry name" value="Peptidase_S66"/>
    <property type="match status" value="1"/>
</dbReference>
<dbReference type="RefSeq" id="WP_111634738.1">
    <property type="nucleotide sequence ID" value="NZ_QLLR01000018.1"/>
</dbReference>
<dbReference type="InterPro" id="IPR029062">
    <property type="entry name" value="Class_I_gatase-like"/>
</dbReference>
<name>A0A327SRG6_9SPHI</name>
<proteinExistence type="inferred from homology"/>
<keyword evidence="2 9" id="KW-0121">Carboxypeptidase</keyword>
<evidence type="ECO:0000256" key="5">
    <source>
        <dbReference type="ARBA" id="ARBA00022825"/>
    </source>
</evidence>
<dbReference type="InterPro" id="IPR040449">
    <property type="entry name" value="Peptidase_S66_N"/>
</dbReference>
<organism evidence="9 10">
    <name type="scientific">Pedobacter cryoconitis</name>
    <dbReference type="NCBI Taxonomy" id="188932"/>
    <lineage>
        <taxon>Bacteria</taxon>
        <taxon>Pseudomonadati</taxon>
        <taxon>Bacteroidota</taxon>
        <taxon>Sphingobacteriia</taxon>
        <taxon>Sphingobacteriales</taxon>
        <taxon>Sphingobacteriaceae</taxon>
        <taxon>Pedobacter</taxon>
    </lineage>
</organism>
<evidence type="ECO:0000256" key="1">
    <source>
        <dbReference type="ARBA" id="ARBA00010233"/>
    </source>
</evidence>
<dbReference type="GO" id="GO:0008236">
    <property type="term" value="F:serine-type peptidase activity"/>
    <property type="evidence" value="ECO:0007669"/>
    <property type="project" value="UniProtKB-KW"/>
</dbReference>
<dbReference type="InterPro" id="IPR027478">
    <property type="entry name" value="LdcA_N"/>
</dbReference>
<dbReference type="PIRSF" id="PIRSF028757">
    <property type="entry name" value="LD-carboxypeptidase"/>
    <property type="match status" value="1"/>
</dbReference>
<evidence type="ECO:0000256" key="6">
    <source>
        <dbReference type="PIRSR" id="PIRSR028757-1"/>
    </source>
</evidence>
<dbReference type="Gene3D" id="3.40.50.10740">
    <property type="entry name" value="Class I glutamine amidotransferase-like"/>
    <property type="match status" value="1"/>
</dbReference>
<keyword evidence="4" id="KW-0378">Hydrolase</keyword>
<feature type="domain" description="LD-carboxypeptidase C-terminal" evidence="8">
    <location>
        <begin position="213"/>
        <end position="326"/>
    </location>
</feature>
<evidence type="ECO:0000256" key="4">
    <source>
        <dbReference type="ARBA" id="ARBA00022801"/>
    </source>
</evidence>
<dbReference type="InterPro" id="IPR040921">
    <property type="entry name" value="Peptidase_S66C"/>
</dbReference>
<dbReference type="SUPFAM" id="SSF52317">
    <property type="entry name" value="Class I glutamine amidotransferase-like"/>
    <property type="match status" value="1"/>
</dbReference>
<reference evidence="9 10" key="1">
    <citation type="submission" date="2018-06" db="EMBL/GenBank/DDBJ databases">
        <title>Genomic Encyclopedia of Archaeal and Bacterial Type Strains, Phase II (KMG-II): from individual species to whole genera.</title>
        <authorList>
            <person name="Goeker M."/>
        </authorList>
    </citation>
    <scope>NUCLEOTIDE SEQUENCE [LARGE SCALE GENOMIC DNA]</scope>
    <source>
        <strain evidence="9 10">DSM 14825</strain>
    </source>
</reference>
<gene>
    <name evidence="9" type="ORF">LY11_03313</name>
</gene>
<evidence type="ECO:0000313" key="9">
    <source>
        <dbReference type="EMBL" id="RAJ28317.1"/>
    </source>
</evidence>
<dbReference type="InterPro" id="IPR003507">
    <property type="entry name" value="S66_fam"/>
</dbReference>
<keyword evidence="3" id="KW-0645">Protease</keyword>
<feature type="active site" description="Charge relay system" evidence="6">
    <location>
        <position position="243"/>
    </location>
</feature>
<dbReference type="GO" id="GO:0006508">
    <property type="term" value="P:proteolysis"/>
    <property type="evidence" value="ECO:0007669"/>
    <property type="project" value="UniProtKB-KW"/>
</dbReference>
<evidence type="ECO:0000313" key="10">
    <source>
        <dbReference type="Proteomes" id="UP000249754"/>
    </source>
</evidence>
<feature type="domain" description="LD-carboxypeptidase N-terminal" evidence="7">
    <location>
        <begin position="47"/>
        <end position="163"/>
    </location>
</feature>
<sequence length="342" mass="37595">MNRKYFISSLVASGAIYSTFKSWANAAVKEEINKPKIPPYLKPGDTIGITSPAGSISLANIQPAVQLMESWGYKTAVGSAIGKKDFTYGGTDNERLEDLQHLLDNPAIKAIMCARGGYGIVRIIDQLDFTEFIKHPKWLIGFSDVTVLHCHINQNFGIATLHAKMCNSFPDDWTKAEPIQISTILSIRQALAGEDFKYTAPAAQSNRTGRADGILIGGNLSIIASNSGTKSDLDTKDKILFLEDTGEYLYNIDRMFWNLKRTGKLAHLAGLIIGGFKAKPDDPGEIFGKTIEEIVNEKVKEYDYPVCFNFPSGHQRANFALKCGAKHLLEVGTEGSTLRSLK</sequence>
<dbReference type="PANTHER" id="PTHR30237:SF2">
    <property type="entry name" value="MUREIN TETRAPEPTIDE CARBOXYPEPTIDASE"/>
    <property type="match status" value="1"/>
</dbReference>
<dbReference type="STRING" id="188932.AY601_0419"/>
<keyword evidence="5" id="KW-0720">Serine protease</keyword>
<dbReference type="GO" id="GO:0004180">
    <property type="term" value="F:carboxypeptidase activity"/>
    <property type="evidence" value="ECO:0007669"/>
    <property type="project" value="UniProtKB-KW"/>
</dbReference>
<evidence type="ECO:0000259" key="7">
    <source>
        <dbReference type="Pfam" id="PF02016"/>
    </source>
</evidence>
<dbReference type="PANTHER" id="PTHR30237">
    <property type="entry name" value="MURAMOYLTETRAPEPTIDE CARBOXYPEPTIDASE"/>
    <property type="match status" value="1"/>
</dbReference>
<dbReference type="Gene3D" id="3.50.30.60">
    <property type="entry name" value="LD-carboxypeptidase A C-terminal domain-like"/>
    <property type="match status" value="1"/>
</dbReference>
<comment type="similarity">
    <text evidence="1">Belongs to the peptidase S66 family.</text>
</comment>
<protein>
    <submittedName>
        <fullName evidence="9">Muramoyltetrapeptide carboxypeptidase</fullName>
    </submittedName>
</protein>
<dbReference type="Proteomes" id="UP000249754">
    <property type="component" value="Unassembled WGS sequence"/>
</dbReference>